<evidence type="ECO:0000256" key="1">
    <source>
        <dbReference type="SAM" id="Phobius"/>
    </source>
</evidence>
<feature type="transmembrane region" description="Helical" evidence="1">
    <location>
        <begin position="148"/>
        <end position="167"/>
    </location>
</feature>
<keyword evidence="1" id="KW-0472">Membrane</keyword>
<keyword evidence="1" id="KW-0812">Transmembrane</keyword>
<reference evidence="2 3" key="1">
    <citation type="submission" date="2021-07" db="EMBL/GenBank/DDBJ databases">
        <title>Actinomadura sp. PM05-2 isolated from lichen.</title>
        <authorList>
            <person name="Somphong A."/>
            <person name="Phongsopitanun W."/>
            <person name="Tanasupawat S."/>
            <person name="Peongsungnone V."/>
        </authorList>
    </citation>
    <scope>NUCLEOTIDE SEQUENCE [LARGE SCALE GENOMIC DNA]</scope>
    <source>
        <strain evidence="2 3">PM05-2</strain>
    </source>
</reference>
<feature type="transmembrane region" description="Helical" evidence="1">
    <location>
        <begin position="261"/>
        <end position="278"/>
    </location>
</feature>
<evidence type="ECO:0000313" key="3">
    <source>
        <dbReference type="Proteomes" id="UP000774570"/>
    </source>
</evidence>
<proteinExistence type="predicted"/>
<accession>A0ABS7G2S3</accession>
<organism evidence="2 3">
    <name type="scientific">Actinomadura parmotrematis</name>
    <dbReference type="NCBI Taxonomy" id="2864039"/>
    <lineage>
        <taxon>Bacteria</taxon>
        <taxon>Bacillati</taxon>
        <taxon>Actinomycetota</taxon>
        <taxon>Actinomycetes</taxon>
        <taxon>Streptosporangiales</taxon>
        <taxon>Thermomonosporaceae</taxon>
        <taxon>Actinomadura</taxon>
    </lineage>
</organism>
<feature type="transmembrane region" description="Helical" evidence="1">
    <location>
        <begin position="64"/>
        <end position="85"/>
    </location>
</feature>
<feature type="transmembrane region" description="Helical" evidence="1">
    <location>
        <begin position="209"/>
        <end position="230"/>
    </location>
</feature>
<dbReference type="EMBL" id="JAIBOA010000029">
    <property type="protein sequence ID" value="MBW8487025.1"/>
    <property type="molecule type" value="Genomic_DNA"/>
</dbReference>
<feature type="transmembrane region" description="Helical" evidence="1">
    <location>
        <begin position="179"/>
        <end position="197"/>
    </location>
</feature>
<name>A0ABS7G2S3_9ACTN</name>
<dbReference type="Proteomes" id="UP000774570">
    <property type="component" value="Unassembled WGS sequence"/>
</dbReference>
<protein>
    <recommendedName>
        <fullName evidence="4">Integral membrane protein</fullName>
    </recommendedName>
</protein>
<sequence length="285" mass="30545">MTDRMERHYRRAMLAYPRGYRAANTDAVVATLLEVRGPVARETLALVRGGLAERLRERTARTPWWAGGLHLAALAVLASAATWALPLMNLRPVSGVLLVAAALLTALGRVRLALPFALALTPHPVRPLIGPDDVGVAWYSGRPLAADYGPWTLTVILWAPAVLLAVLSLRRGPRLPRRSLLWPAVIAAMAVYAHSLNFDTAPDWEPSFALLRTACEAGALLLVLAATALVRDARWALAATVYLACTVAPAALLAANSPHRTAAYGTLAALTLLAIATSRRKERTA</sequence>
<evidence type="ECO:0008006" key="4">
    <source>
        <dbReference type="Google" id="ProtNLM"/>
    </source>
</evidence>
<evidence type="ECO:0000313" key="2">
    <source>
        <dbReference type="EMBL" id="MBW8487025.1"/>
    </source>
</evidence>
<keyword evidence="1" id="KW-1133">Transmembrane helix</keyword>
<feature type="transmembrane region" description="Helical" evidence="1">
    <location>
        <begin position="235"/>
        <end position="255"/>
    </location>
</feature>
<keyword evidence="3" id="KW-1185">Reference proteome</keyword>
<dbReference type="RefSeq" id="WP_220170261.1">
    <property type="nucleotide sequence ID" value="NZ_JAIBOA010000029.1"/>
</dbReference>
<comment type="caution">
    <text evidence="2">The sequence shown here is derived from an EMBL/GenBank/DDBJ whole genome shotgun (WGS) entry which is preliminary data.</text>
</comment>
<gene>
    <name evidence="2" type="ORF">K1Y72_31985</name>
</gene>